<evidence type="ECO:0000313" key="8">
    <source>
        <dbReference type="EMBL" id="KND03332.1"/>
    </source>
</evidence>
<dbReference type="InParanoid" id="A0A0L0HQE0"/>
<dbReference type="VEuPathDB" id="FungiDB:SPPG_02376"/>
<name>A0A0L0HQE0_SPIPD</name>
<evidence type="ECO:0008006" key="10">
    <source>
        <dbReference type="Google" id="ProtNLM"/>
    </source>
</evidence>
<dbReference type="PANTHER" id="PTHR13587:SF7">
    <property type="entry name" value="INTEGRATOR COMPLEX SUBUNIT 3"/>
    <property type="match status" value="1"/>
</dbReference>
<dbReference type="GO" id="GO:0005737">
    <property type="term" value="C:cytoplasm"/>
    <property type="evidence" value="ECO:0007669"/>
    <property type="project" value="UniProtKB-SubCell"/>
</dbReference>
<comment type="similarity">
    <text evidence="3">Belongs to the Integrator subunit 3 family.</text>
</comment>
<keyword evidence="4" id="KW-0963">Cytoplasm</keyword>
<keyword evidence="5" id="KW-0539">Nucleus</keyword>
<dbReference type="RefSeq" id="XP_016611371.1">
    <property type="nucleotide sequence ID" value="XM_016750668.1"/>
</dbReference>
<dbReference type="InterPro" id="IPR045334">
    <property type="entry name" value="INTS3"/>
</dbReference>
<evidence type="ECO:0000259" key="6">
    <source>
        <dbReference type="Pfam" id="PF10189"/>
    </source>
</evidence>
<dbReference type="eggNOG" id="KOG4262">
    <property type="taxonomic scope" value="Eukaryota"/>
</dbReference>
<reference evidence="8 9" key="1">
    <citation type="submission" date="2009-08" db="EMBL/GenBank/DDBJ databases">
        <title>The Genome Sequence of Spizellomyces punctatus strain DAOM BR117.</title>
        <authorList>
            <consortium name="The Broad Institute Genome Sequencing Platform"/>
            <person name="Russ C."/>
            <person name="Cuomo C."/>
            <person name="Shea T."/>
            <person name="Young S.K."/>
            <person name="Zeng Q."/>
            <person name="Koehrsen M."/>
            <person name="Haas B."/>
            <person name="Borodovsky M."/>
            <person name="Guigo R."/>
            <person name="Alvarado L."/>
            <person name="Berlin A."/>
            <person name="Bochicchio J."/>
            <person name="Borenstein D."/>
            <person name="Chapman S."/>
            <person name="Chen Z."/>
            <person name="Engels R."/>
            <person name="Freedman E."/>
            <person name="Gellesch M."/>
            <person name="Goldberg J."/>
            <person name="Griggs A."/>
            <person name="Gujja S."/>
            <person name="Heiman D."/>
            <person name="Hepburn T."/>
            <person name="Howarth C."/>
            <person name="Jen D."/>
            <person name="Larson L."/>
            <person name="Lewis B."/>
            <person name="Mehta T."/>
            <person name="Park D."/>
            <person name="Pearson M."/>
            <person name="Roberts A."/>
            <person name="Saif S."/>
            <person name="Shenoy N."/>
            <person name="Sisk P."/>
            <person name="Stolte C."/>
            <person name="Sykes S."/>
            <person name="Thomson T."/>
            <person name="Walk T."/>
            <person name="White J."/>
            <person name="Yandava C."/>
            <person name="Burger G."/>
            <person name="Gray M.W."/>
            <person name="Holland P.W.H."/>
            <person name="King N."/>
            <person name="Lang F.B.F."/>
            <person name="Roger A.J."/>
            <person name="Ruiz-Trillo I."/>
            <person name="Lander E."/>
            <person name="Nusbaum C."/>
        </authorList>
    </citation>
    <scope>NUCLEOTIDE SEQUENCE [LARGE SCALE GENOMIC DNA]</scope>
    <source>
        <strain evidence="8 9">DAOM BR117</strain>
    </source>
</reference>
<evidence type="ECO:0000256" key="2">
    <source>
        <dbReference type="ARBA" id="ARBA00004496"/>
    </source>
</evidence>
<dbReference type="EMBL" id="KQ257452">
    <property type="protein sequence ID" value="KND03332.1"/>
    <property type="molecule type" value="Genomic_DNA"/>
</dbReference>
<dbReference type="STRING" id="645134.A0A0L0HQE0"/>
<dbReference type="GO" id="GO:0005634">
    <property type="term" value="C:nucleus"/>
    <property type="evidence" value="ECO:0007669"/>
    <property type="project" value="UniProtKB-SubCell"/>
</dbReference>
<gene>
    <name evidence="8" type="ORF">SPPG_02376</name>
</gene>
<evidence type="ECO:0000256" key="1">
    <source>
        <dbReference type="ARBA" id="ARBA00004123"/>
    </source>
</evidence>
<dbReference type="InterPro" id="IPR019333">
    <property type="entry name" value="INTS3_N"/>
</dbReference>
<proteinExistence type="inferred from homology"/>
<feature type="domain" description="Integrator complex subunit 3 N-terminal" evidence="6">
    <location>
        <begin position="54"/>
        <end position="463"/>
    </location>
</feature>
<dbReference type="Pfam" id="PF10189">
    <property type="entry name" value="Ints3_N"/>
    <property type="match status" value="1"/>
</dbReference>
<keyword evidence="9" id="KW-1185">Reference proteome</keyword>
<evidence type="ECO:0000259" key="7">
    <source>
        <dbReference type="Pfam" id="PF24566"/>
    </source>
</evidence>
<evidence type="ECO:0000256" key="3">
    <source>
        <dbReference type="ARBA" id="ARBA00006130"/>
    </source>
</evidence>
<feature type="domain" description="Ints3-like C-terminal" evidence="7">
    <location>
        <begin position="573"/>
        <end position="819"/>
    </location>
</feature>
<evidence type="ECO:0000256" key="4">
    <source>
        <dbReference type="ARBA" id="ARBA00022490"/>
    </source>
</evidence>
<sequence length="880" mass="100435">MARHVLFSLDEKVDKQDPREKELRAAYEFVQELRSNRNEGDFLRVLHEQIDSNNDQINGGLLYGALTEQKSSQYATLLQLVVTDNFNYIITKLFALTEDVDLVNLRPFRMLRSHVRLKIVWLVDKIAETNLERVQSLVMLLTRHIKSGDPAAENIALARGLVNILNRYWRRLDTRSDIIPTTVYSFLRLIADHSQELDLRQAEVDYVCTMIRNRFRDCLRIGRDLVRLLLTVSRIPGISDILRDMFISPKQLDPSFERVQQLLATPSPPFVIAQRITPEMDIKMRFILDKVKTKMKSVAIRNYRNVFLSNTDESIYVDLIRFICTGIQPPNTILGSKIVQRWEVIQKLLSGMKTSVAIQDVKLALFFDWLFWNPAHDNIMYIEPAMLMMERACQPPSEHPVITATSIEYLYYVVDNYLPKMASEIRRNLTFAMFSLVQMGVVRSLRRIYTAPSLEQDTREQLENLFSQFTQLNDGQRPPIPSLLTSGELPQQTRTTTQGMSEAQEVAFKALASQIKQLRSQAAPATYAELFQLFVTPDICSTECMDDMFAVLQATRNDTFLDHLVAAYSRYPEARPKLLNILLRGYTTNRKFGGYLGTYVMGKLALQTSEISVGLYKDLANHMRMSLGDRLVKDMQVIHEQQQDVFYADILPIACRFFPDECHSNVDLLDVTLSIIDFPLCAQISLALSKGQYRLFGVKNPFEVLKSSLENWDELNILFLWKLLIAEKGGRVDEIEAFMESLSNLPDLGNSLATIDGLMQLCKTAPATPRLMLAALTRHDLNGQDLLKHWWTCGDHTKFSASLADALIRCKDLDMDTHTMAETQGRLQILLNHLASWKADYMVLPADSEDSPFSSPLVKTALANSLMGLPSLAAYTILLQ</sequence>
<evidence type="ECO:0000313" key="9">
    <source>
        <dbReference type="Proteomes" id="UP000053201"/>
    </source>
</evidence>
<accession>A0A0L0HQE0</accession>
<dbReference type="Pfam" id="PF24566">
    <property type="entry name" value="HEAT_Ints3_C"/>
    <property type="match status" value="1"/>
</dbReference>
<dbReference type="OrthoDB" id="2021145at2759"/>
<protein>
    <recommendedName>
        <fullName evidence="10">SOSS complex subunit A homolog</fullName>
    </recommendedName>
</protein>
<dbReference type="PANTHER" id="PTHR13587">
    <property type="entry name" value="INTEGRATOR COMPLEX SUBUNIT 3"/>
    <property type="match status" value="1"/>
</dbReference>
<organism evidence="8 9">
    <name type="scientific">Spizellomyces punctatus (strain DAOM BR117)</name>
    <dbReference type="NCBI Taxonomy" id="645134"/>
    <lineage>
        <taxon>Eukaryota</taxon>
        <taxon>Fungi</taxon>
        <taxon>Fungi incertae sedis</taxon>
        <taxon>Chytridiomycota</taxon>
        <taxon>Chytridiomycota incertae sedis</taxon>
        <taxon>Chytridiomycetes</taxon>
        <taxon>Spizellomycetales</taxon>
        <taxon>Spizellomycetaceae</taxon>
        <taxon>Spizellomyces</taxon>
    </lineage>
</organism>
<dbReference type="GeneID" id="27685966"/>
<evidence type="ECO:0000256" key="5">
    <source>
        <dbReference type="ARBA" id="ARBA00023242"/>
    </source>
</evidence>
<dbReference type="InterPro" id="IPR056518">
    <property type="entry name" value="HEAT_Ints3_C"/>
</dbReference>
<dbReference type="Proteomes" id="UP000053201">
    <property type="component" value="Unassembled WGS sequence"/>
</dbReference>
<comment type="subcellular location">
    <subcellularLocation>
        <location evidence="2">Cytoplasm</location>
    </subcellularLocation>
    <subcellularLocation>
        <location evidence="1">Nucleus</location>
    </subcellularLocation>
</comment>
<dbReference type="AlphaFoldDB" id="A0A0L0HQE0"/>